<comment type="subcellular location">
    <subcellularLocation>
        <location evidence="1">Nucleus</location>
    </subcellularLocation>
</comment>
<dbReference type="PANTHER" id="PTHR10015:SF206">
    <property type="entry name" value="HSF-TYPE DNA-BINDING DOMAIN-CONTAINING PROTEIN"/>
    <property type="match status" value="1"/>
</dbReference>
<sequence length="212" mass="24047">MPTPNYMHIAPNGPLPRHTNAIKEASSKKFPQQLMEILSDAGISDVITWLPHGKSFKILEPDDLVERVKYPGVCKYSSFTRKLNLWGFRQVRKGQDAGAFFHPLFIRDEPHLCHQIVNQRRTQREKARRRQDDANAPVYSSSTAVQNSQTKYTHPRIVTPTFTDHMNNRTAMVSNFSSPTPITASVTNNPNIGGYMYIPGSCRPPSHVTMKE</sequence>
<keyword evidence="3" id="KW-0238">DNA-binding</keyword>
<evidence type="ECO:0000313" key="8">
    <source>
        <dbReference type="EMBL" id="GFH61787.1"/>
    </source>
</evidence>
<comment type="caution">
    <text evidence="8">The sequence shown here is derived from an EMBL/GenBank/DDBJ whole genome shotgun (WGS) entry which is preliminary data.</text>
</comment>
<dbReference type="InterPro" id="IPR036388">
    <property type="entry name" value="WH-like_DNA-bd_sf"/>
</dbReference>
<dbReference type="SMART" id="SM00415">
    <property type="entry name" value="HSF"/>
    <property type="match status" value="1"/>
</dbReference>
<dbReference type="InterPro" id="IPR000232">
    <property type="entry name" value="HSF_DNA-bd"/>
</dbReference>
<comment type="similarity">
    <text evidence="2">Belongs to the ETS family.</text>
</comment>
<feature type="region of interest" description="Disordered" evidence="6">
    <location>
        <begin position="120"/>
        <end position="151"/>
    </location>
</feature>
<evidence type="ECO:0000256" key="6">
    <source>
        <dbReference type="SAM" id="MobiDB-lite"/>
    </source>
</evidence>
<dbReference type="GO" id="GO:0003700">
    <property type="term" value="F:DNA-binding transcription factor activity"/>
    <property type="evidence" value="ECO:0007669"/>
    <property type="project" value="InterPro"/>
</dbReference>
<dbReference type="PROSITE" id="PS50061">
    <property type="entry name" value="ETS_DOMAIN_3"/>
    <property type="match status" value="1"/>
</dbReference>
<dbReference type="InterPro" id="IPR000418">
    <property type="entry name" value="Ets_dom"/>
</dbReference>
<name>A0AAD3HFA5_9STRA</name>
<organism evidence="8 9">
    <name type="scientific">Chaetoceros tenuissimus</name>
    <dbReference type="NCBI Taxonomy" id="426638"/>
    <lineage>
        <taxon>Eukaryota</taxon>
        <taxon>Sar</taxon>
        <taxon>Stramenopiles</taxon>
        <taxon>Ochrophyta</taxon>
        <taxon>Bacillariophyta</taxon>
        <taxon>Coscinodiscophyceae</taxon>
        <taxon>Chaetocerotophycidae</taxon>
        <taxon>Chaetocerotales</taxon>
        <taxon>Chaetocerotaceae</taxon>
        <taxon>Chaetoceros</taxon>
    </lineage>
</organism>
<reference evidence="8 9" key="1">
    <citation type="journal article" date="2021" name="Sci. Rep.">
        <title>The genome of the diatom Chaetoceros tenuissimus carries an ancient integrated fragment of an extant virus.</title>
        <authorList>
            <person name="Hongo Y."/>
            <person name="Kimura K."/>
            <person name="Takaki Y."/>
            <person name="Yoshida Y."/>
            <person name="Baba S."/>
            <person name="Kobayashi G."/>
            <person name="Nagasaki K."/>
            <person name="Hano T."/>
            <person name="Tomaru Y."/>
        </authorList>
    </citation>
    <scope>NUCLEOTIDE SEQUENCE [LARGE SCALE GENOMIC DNA]</scope>
    <source>
        <strain evidence="8 9">NIES-3715</strain>
    </source>
</reference>
<evidence type="ECO:0000256" key="2">
    <source>
        <dbReference type="ARBA" id="ARBA00005562"/>
    </source>
</evidence>
<dbReference type="SUPFAM" id="SSF46785">
    <property type="entry name" value="Winged helix' DNA-binding domain"/>
    <property type="match status" value="1"/>
</dbReference>
<dbReference type="Proteomes" id="UP001054902">
    <property type="component" value="Unassembled WGS sequence"/>
</dbReference>
<protein>
    <recommendedName>
        <fullName evidence="7">ETS domain-containing protein</fullName>
    </recommendedName>
</protein>
<feature type="domain" description="ETS" evidence="7">
    <location>
        <begin position="28"/>
        <end position="67"/>
    </location>
</feature>
<dbReference type="GO" id="GO:0005634">
    <property type="term" value="C:nucleus"/>
    <property type="evidence" value="ECO:0007669"/>
    <property type="project" value="UniProtKB-SubCell"/>
</dbReference>
<dbReference type="PANTHER" id="PTHR10015">
    <property type="entry name" value="HEAT SHOCK TRANSCRIPTION FACTOR"/>
    <property type="match status" value="1"/>
</dbReference>
<keyword evidence="9" id="KW-1185">Reference proteome</keyword>
<proteinExistence type="inferred from homology"/>
<accession>A0AAD3HFA5</accession>
<evidence type="ECO:0000256" key="5">
    <source>
        <dbReference type="RuleBase" id="RU004020"/>
    </source>
</evidence>
<dbReference type="GO" id="GO:0043565">
    <property type="term" value="F:sequence-specific DNA binding"/>
    <property type="evidence" value="ECO:0007669"/>
    <property type="project" value="InterPro"/>
</dbReference>
<dbReference type="EMBL" id="BLLK01000075">
    <property type="protein sequence ID" value="GFH61787.1"/>
    <property type="molecule type" value="Genomic_DNA"/>
</dbReference>
<comment type="similarity">
    <text evidence="5">Belongs to the HSF family.</text>
</comment>
<evidence type="ECO:0000256" key="3">
    <source>
        <dbReference type="ARBA" id="ARBA00023125"/>
    </source>
</evidence>
<evidence type="ECO:0000313" key="9">
    <source>
        <dbReference type="Proteomes" id="UP001054902"/>
    </source>
</evidence>
<dbReference type="Gene3D" id="1.10.10.10">
    <property type="entry name" value="Winged helix-like DNA-binding domain superfamily/Winged helix DNA-binding domain"/>
    <property type="match status" value="1"/>
</dbReference>
<dbReference type="FunFam" id="1.10.10.10:FF:000479">
    <property type="entry name" value="Predicted protein"/>
    <property type="match status" value="1"/>
</dbReference>
<evidence type="ECO:0000256" key="1">
    <source>
        <dbReference type="ARBA" id="ARBA00004123"/>
    </source>
</evidence>
<evidence type="ECO:0000259" key="7">
    <source>
        <dbReference type="PROSITE" id="PS50061"/>
    </source>
</evidence>
<evidence type="ECO:0000256" key="4">
    <source>
        <dbReference type="ARBA" id="ARBA00023242"/>
    </source>
</evidence>
<keyword evidence="4" id="KW-0539">Nucleus</keyword>
<gene>
    <name evidence="8" type="ORF">CTEN210_18263</name>
</gene>
<feature type="compositionally biased region" description="Basic and acidic residues" evidence="6">
    <location>
        <begin position="122"/>
        <end position="133"/>
    </location>
</feature>
<feature type="compositionally biased region" description="Polar residues" evidence="6">
    <location>
        <begin position="138"/>
        <end position="151"/>
    </location>
</feature>
<dbReference type="AlphaFoldDB" id="A0AAD3HFA5"/>
<dbReference type="InterPro" id="IPR036390">
    <property type="entry name" value="WH_DNA-bd_sf"/>
</dbReference>
<dbReference type="Pfam" id="PF00447">
    <property type="entry name" value="HSF_DNA-bind"/>
    <property type="match status" value="1"/>
</dbReference>